<accession>A0ABX5QTE9</accession>
<dbReference type="EMBL" id="CP026721">
    <property type="protein sequence ID" value="QAV33390.1"/>
    <property type="molecule type" value="Genomic_DNA"/>
</dbReference>
<dbReference type="Pfam" id="PF18937">
    <property type="entry name" value="DUF5685"/>
    <property type="match status" value="1"/>
</dbReference>
<evidence type="ECO:0000313" key="2">
    <source>
        <dbReference type="Proteomes" id="UP000288947"/>
    </source>
</evidence>
<name>A0ABX5QTE9_9BACT</name>
<protein>
    <submittedName>
        <fullName evidence="1">Uncharacterized protein</fullName>
    </submittedName>
</protein>
<evidence type="ECO:0000313" key="1">
    <source>
        <dbReference type="EMBL" id="QAV33390.1"/>
    </source>
</evidence>
<sequence length="288" mass="33625">MFGYVRPVKDELKVRELNEFRAFYCGVCTSLHKARYLAKFFLSYDSVFFALLLTSLRGKELEYKRRFCGIELRNISYFEGEEIQLAAGNFLLLLKYKLFDDVEDERNFAKALLLKVFKDIPPVQPSVEFRLQALLKELNELEKRREPSIDKTAEVFGDIVALFFENFQGLPSEQITVLVHLAKHLGKWIYALDAFDDLRRDLKKGNYNPFVTQYGFSSGMDVEEFVDSIRPEVRKYLFRVLDEVILAYNLLELKTYKGILDNIVYLGLFDETERVLSGRKTCGKVHRA</sequence>
<dbReference type="Proteomes" id="UP000288947">
    <property type="component" value="Chromosome"/>
</dbReference>
<dbReference type="InterPro" id="IPR043740">
    <property type="entry name" value="DUF5685"/>
</dbReference>
<organism evidence="1 2">
    <name type="scientific">Fervidobacterium changbaicum</name>
    <dbReference type="NCBI Taxonomy" id="310769"/>
    <lineage>
        <taxon>Bacteria</taxon>
        <taxon>Thermotogati</taxon>
        <taxon>Thermotogota</taxon>
        <taxon>Thermotogae</taxon>
        <taxon>Thermotogales</taxon>
        <taxon>Fervidobacteriaceae</taxon>
        <taxon>Fervidobacterium</taxon>
    </lineage>
</organism>
<keyword evidence="2" id="KW-1185">Reference proteome</keyword>
<reference evidence="1 2" key="1">
    <citation type="submission" date="2018-01" db="EMBL/GenBank/DDBJ databases">
        <title>The whole genome sequencing and assembly of Fervidobacterium changbaicum CBS-1 strain.</title>
        <authorList>
            <person name="Kim J.-Y."/>
            <person name="Park M.-K."/>
            <person name="Yi H."/>
            <person name="Bahn Y.-S."/>
            <person name="Kim J.F."/>
            <person name="Lee D.-W."/>
        </authorList>
    </citation>
    <scope>NUCLEOTIDE SEQUENCE [LARGE SCALE GENOMIC DNA]</scope>
    <source>
        <strain evidence="1 2">CBS-1</strain>
    </source>
</reference>
<proteinExistence type="predicted"/>
<dbReference type="RefSeq" id="WP_090221752.1">
    <property type="nucleotide sequence ID" value="NZ_CP026721.1"/>
</dbReference>
<gene>
    <name evidence="1" type="ORF">CBS1_06430</name>
</gene>